<dbReference type="OrthoDB" id="9798763at2"/>
<evidence type="ECO:0000256" key="1">
    <source>
        <dbReference type="SAM" id="SignalP"/>
    </source>
</evidence>
<accession>A0A3N1MCS4</accession>
<dbReference type="AlphaFoldDB" id="A0A3N1MCS4"/>
<dbReference type="SUPFAM" id="SSF56524">
    <property type="entry name" value="Oxidoreductase molybdopterin-binding domain"/>
    <property type="match status" value="1"/>
</dbReference>
<comment type="caution">
    <text evidence="3">The sequence shown here is derived from an EMBL/GenBank/DDBJ whole genome shotgun (WGS) entry which is preliminary data.</text>
</comment>
<name>A0A3N1MCS4_9PROT</name>
<evidence type="ECO:0000313" key="3">
    <source>
        <dbReference type="EMBL" id="ROQ00507.1"/>
    </source>
</evidence>
<dbReference type="Gene3D" id="3.90.420.10">
    <property type="entry name" value="Oxidoreductase, molybdopterin-binding domain"/>
    <property type="match status" value="1"/>
</dbReference>
<feature type="domain" description="Oxidoreductase molybdopterin-binding" evidence="2">
    <location>
        <begin position="70"/>
        <end position="143"/>
    </location>
</feature>
<keyword evidence="4" id="KW-1185">Reference proteome</keyword>
<keyword evidence="1" id="KW-0732">Signal</keyword>
<dbReference type="Proteomes" id="UP000278222">
    <property type="component" value="Unassembled WGS sequence"/>
</dbReference>
<proteinExistence type="predicted"/>
<reference evidence="3 4" key="1">
    <citation type="submission" date="2018-11" db="EMBL/GenBank/DDBJ databases">
        <title>Genomic Encyclopedia of Type Strains, Phase IV (KMG-IV): sequencing the most valuable type-strain genomes for metagenomic binning, comparative biology and taxonomic classification.</title>
        <authorList>
            <person name="Goeker M."/>
        </authorList>
    </citation>
    <scope>NUCLEOTIDE SEQUENCE [LARGE SCALE GENOMIC DNA]</scope>
    <source>
        <strain evidence="3 4">DSM 5900</strain>
    </source>
</reference>
<feature type="signal peptide" evidence="1">
    <location>
        <begin position="1"/>
        <end position="23"/>
    </location>
</feature>
<feature type="chain" id="PRO_5018114037" description="Oxidoreductase molybdopterin-binding domain-containing protein" evidence="1">
    <location>
        <begin position="24"/>
        <end position="169"/>
    </location>
</feature>
<dbReference type="Pfam" id="PF00174">
    <property type="entry name" value="Oxidored_molyb"/>
    <property type="match status" value="1"/>
</dbReference>
<dbReference type="EMBL" id="RJKX01000013">
    <property type="protein sequence ID" value="ROQ00507.1"/>
    <property type="molecule type" value="Genomic_DNA"/>
</dbReference>
<protein>
    <recommendedName>
        <fullName evidence="2">Oxidoreductase molybdopterin-binding domain-containing protein</fullName>
    </recommendedName>
</protein>
<evidence type="ECO:0000313" key="4">
    <source>
        <dbReference type="Proteomes" id="UP000278222"/>
    </source>
</evidence>
<organism evidence="3 4">
    <name type="scientific">Stella humosa</name>
    <dbReference type="NCBI Taxonomy" id="94"/>
    <lineage>
        <taxon>Bacteria</taxon>
        <taxon>Pseudomonadati</taxon>
        <taxon>Pseudomonadota</taxon>
        <taxon>Alphaproteobacteria</taxon>
        <taxon>Rhodospirillales</taxon>
        <taxon>Stellaceae</taxon>
        <taxon>Stella</taxon>
    </lineage>
</organism>
<dbReference type="InterPro" id="IPR000572">
    <property type="entry name" value="OxRdtase_Mopterin-bd_dom"/>
</dbReference>
<gene>
    <name evidence="3" type="ORF">EDC65_2306</name>
</gene>
<dbReference type="InterPro" id="IPR036374">
    <property type="entry name" value="OxRdtase_Mopterin-bd_sf"/>
</dbReference>
<evidence type="ECO:0000259" key="2">
    <source>
        <dbReference type="Pfam" id="PF00174"/>
    </source>
</evidence>
<dbReference type="RefSeq" id="WP_123689777.1">
    <property type="nucleotide sequence ID" value="NZ_AP019700.1"/>
</dbReference>
<sequence>MLHRLLRTLGLIVLVGLPPAAWAATLPPPAGTPILEMSGSIANTTDGTVAKFDLAGLEALGKTVVRTSTKWTDGPVTFEGVLMRDLLAKVGAKGTEIVAVALNDYKVKIPIADFEKLNVILAYRRDGKAMPVRDKGPLWIMYPFDDNPAIKTDLYFARCAWQLKAIEVR</sequence>